<sequence length="157" mass="17528">MKLSELKGILPTLDNVQFQLENGTFVPKHFHITEVGFITKDFIDCGGTIRNEKAVSLQLWNANDFSHRLKPEKLLKIIEVSEKHLSIEDAEIEIEYQGDTISKYALGFDGTHFILQSKTTACLAGDKCGIPQQKQKVNLSELQTMKSSCCTSSSGCF</sequence>
<dbReference type="InterPro" id="IPR045534">
    <property type="entry name" value="DUF6428"/>
</dbReference>
<dbReference type="KEGG" id="nia:A8C56_08910"/>
<evidence type="ECO:0000313" key="2">
    <source>
        <dbReference type="Proteomes" id="UP000077667"/>
    </source>
</evidence>
<accession>A0A1A9I0P4</accession>
<organism evidence="1 2">
    <name type="scientific">Niabella ginsenosidivorans</name>
    <dbReference type="NCBI Taxonomy" id="1176587"/>
    <lineage>
        <taxon>Bacteria</taxon>
        <taxon>Pseudomonadati</taxon>
        <taxon>Bacteroidota</taxon>
        <taxon>Chitinophagia</taxon>
        <taxon>Chitinophagales</taxon>
        <taxon>Chitinophagaceae</taxon>
        <taxon>Niabella</taxon>
    </lineage>
</organism>
<name>A0A1A9I0P4_9BACT</name>
<gene>
    <name evidence="1" type="ORF">A8C56_08910</name>
</gene>
<dbReference type="EMBL" id="CP015772">
    <property type="protein sequence ID" value="ANH81083.1"/>
    <property type="molecule type" value="Genomic_DNA"/>
</dbReference>
<dbReference type="Pfam" id="PF20001">
    <property type="entry name" value="DUF6428"/>
    <property type="match status" value="1"/>
</dbReference>
<dbReference type="OrthoDB" id="66316at2"/>
<reference evidence="1 2" key="1">
    <citation type="submission" date="2016-05" db="EMBL/GenBank/DDBJ databases">
        <title>Niabella ginsenosidivorans BS26 whole genome sequencing.</title>
        <authorList>
            <person name="Im W.T."/>
            <person name="Siddiqi M.Z."/>
        </authorList>
    </citation>
    <scope>NUCLEOTIDE SEQUENCE [LARGE SCALE GENOMIC DNA]</scope>
    <source>
        <strain evidence="1 2">BS26</strain>
    </source>
</reference>
<dbReference type="AlphaFoldDB" id="A0A1A9I0P4"/>
<dbReference type="RefSeq" id="WP_067754709.1">
    <property type="nucleotide sequence ID" value="NZ_CP015772.1"/>
</dbReference>
<evidence type="ECO:0000313" key="1">
    <source>
        <dbReference type="EMBL" id="ANH81083.1"/>
    </source>
</evidence>
<protein>
    <submittedName>
        <fullName evidence="1">Uncharacterized protein</fullName>
    </submittedName>
</protein>
<dbReference type="Proteomes" id="UP000077667">
    <property type="component" value="Chromosome"/>
</dbReference>
<proteinExistence type="predicted"/>
<keyword evidence="2" id="KW-1185">Reference proteome</keyword>